<sequence length="141" mass="15359">MPFPACLPPILLFILPLCTLWSFAHAAQYSSSFPAVRIRRHPLVRPPARAVPHNAGLPIRQLAGAMPPERWPIVDSVSAFSLTRGVPRRLSREHGIRRLSRGPSGAVYGFALVNASFGSAVVYDEGMPTRASIILMYKGTG</sequence>
<feature type="chain" id="PRO_5021015485" evidence="1">
    <location>
        <begin position="27"/>
        <end position="141"/>
    </location>
</feature>
<dbReference type="AlphaFoldDB" id="A0A4Q9MIJ7"/>
<proteinExistence type="predicted"/>
<keyword evidence="1" id="KW-0732">Signal</keyword>
<name>A0A4Q9MIJ7_9APHY</name>
<organism evidence="2">
    <name type="scientific">Dichomitus squalens</name>
    <dbReference type="NCBI Taxonomy" id="114155"/>
    <lineage>
        <taxon>Eukaryota</taxon>
        <taxon>Fungi</taxon>
        <taxon>Dikarya</taxon>
        <taxon>Basidiomycota</taxon>
        <taxon>Agaricomycotina</taxon>
        <taxon>Agaricomycetes</taxon>
        <taxon>Polyporales</taxon>
        <taxon>Polyporaceae</taxon>
        <taxon>Dichomitus</taxon>
    </lineage>
</organism>
<protein>
    <submittedName>
        <fullName evidence="2">Uncharacterized protein</fullName>
    </submittedName>
</protein>
<evidence type="ECO:0000256" key="1">
    <source>
        <dbReference type="SAM" id="SignalP"/>
    </source>
</evidence>
<gene>
    <name evidence="2" type="ORF">BD311DRAFT_780083</name>
</gene>
<feature type="signal peptide" evidence="1">
    <location>
        <begin position="1"/>
        <end position="26"/>
    </location>
</feature>
<accession>A0A4Q9MIJ7</accession>
<dbReference type="EMBL" id="ML143455">
    <property type="protein sequence ID" value="TBU25791.1"/>
    <property type="molecule type" value="Genomic_DNA"/>
</dbReference>
<evidence type="ECO:0000313" key="2">
    <source>
        <dbReference type="EMBL" id="TBU25791.1"/>
    </source>
</evidence>
<dbReference type="Proteomes" id="UP000292957">
    <property type="component" value="Unassembled WGS sequence"/>
</dbReference>
<reference evidence="2" key="1">
    <citation type="submission" date="2019-01" db="EMBL/GenBank/DDBJ databases">
        <title>Draft genome sequences of three monokaryotic isolates of the white-rot basidiomycete fungus Dichomitus squalens.</title>
        <authorList>
            <consortium name="DOE Joint Genome Institute"/>
            <person name="Lopez S.C."/>
            <person name="Andreopoulos B."/>
            <person name="Pangilinan J."/>
            <person name="Lipzen A."/>
            <person name="Riley R."/>
            <person name="Ahrendt S."/>
            <person name="Ng V."/>
            <person name="Barry K."/>
            <person name="Daum C."/>
            <person name="Grigoriev I.V."/>
            <person name="Hilden K.S."/>
            <person name="Makela M.R."/>
            <person name="de Vries R.P."/>
        </authorList>
    </citation>
    <scope>NUCLEOTIDE SEQUENCE [LARGE SCALE GENOMIC DNA]</scope>
    <source>
        <strain evidence="2">OM18370.1</strain>
    </source>
</reference>